<dbReference type="Proteomes" id="UP000476820">
    <property type="component" value="Unassembled WGS sequence"/>
</dbReference>
<dbReference type="EMBL" id="SWVK01000008">
    <property type="protein sequence ID" value="NFN34935.1"/>
    <property type="molecule type" value="Genomic_DNA"/>
</dbReference>
<feature type="domain" description="AMP-binding enzyme C-terminal" evidence="3">
    <location>
        <begin position="435"/>
        <end position="510"/>
    </location>
</feature>
<protein>
    <submittedName>
        <fullName evidence="5">(2,3-dihydroxybenzoyl)adenylate synthase</fullName>
    </submittedName>
</protein>
<dbReference type="InterPro" id="IPR000873">
    <property type="entry name" value="AMP-dep_synth/lig_dom"/>
</dbReference>
<keyword evidence="1" id="KW-1133">Transmembrane helix</keyword>
<evidence type="ECO:0000256" key="1">
    <source>
        <dbReference type="SAM" id="Phobius"/>
    </source>
</evidence>
<dbReference type="Proteomes" id="UP000473681">
    <property type="component" value="Unassembled WGS sequence"/>
</dbReference>
<dbReference type="EMBL" id="SWOV01000003">
    <property type="protein sequence ID" value="NFF86665.1"/>
    <property type="molecule type" value="Genomic_DNA"/>
</dbReference>
<dbReference type="PANTHER" id="PTHR43767:SF1">
    <property type="entry name" value="NONRIBOSOMAL PEPTIDE SYNTHASE PES1 (EUROFUNG)-RELATED"/>
    <property type="match status" value="1"/>
</dbReference>
<feature type="domain" description="AMP-dependent synthetase/ligase" evidence="2">
    <location>
        <begin position="25"/>
        <end position="384"/>
    </location>
</feature>
<dbReference type="InterPro" id="IPR045851">
    <property type="entry name" value="AMP-bd_C_sf"/>
</dbReference>
<comment type="caution">
    <text evidence="5">The sequence shown here is derived from an EMBL/GenBank/DDBJ whole genome shotgun (WGS) entry which is preliminary data.</text>
</comment>
<dbReference type="InterPro" id="IPR025110">
    <property type="entry name" value="AMP-bd_C"/>
</dbReference>
<feature type="transmembrane region" description="Helical" evidence="1">
    <location>
        <begin position="77"/>
        <end position="99"/>
    </location>
</feature>
<dbReference type="AlphaFoldDB" id="A0A6B4FBF8"/>
<evidence type="ECO:0000313" key="6">
    <source>
        <dbReference type="Proteomes" id="UP000473681"/>
    </source>
</evidence>
<dbReference type="Gene3D" id="3.40.50.12780">
    <property type="entry name" value="N-terminal domain of ligase-like"/>
    <property type="match status" value="1"/>
</dbReference>
<name>A0A6B4FBF8_CLOBO</name>
<dbReference type="SUPFAM" id="SSF56801">
    <property type="entry name" value="Acetyl-CoA synthetase-like"/>
    <property type="match status" value="1"/>
</dbReference>
<evidence type="ECO:0000259" key="2">
    <source>
        <dbReference type="Pfam" id="PF00501"/>
    </source>
</evidence>
<proteinExistence type="predicted"/>
<dbReference type="Pfam" id="PF00501">
    <property type="entry name" value="AMP-binding"/>
    <property type="match status" value="1"/>
</dbReference>
<reference evidence="6 7" key="1">
    <citation type="submission" date="2019-04" db="EMBL/GenBank/DDBJ databases">
        <title>Genome sequencing of Clostridium botulinum Groups I-IV and Clostridium butyricum.</title>
        <authorList>
            <person name="Brunt J."/>
            <person name="Van Vliet A.H.M."/>
            <person name="Stringer S.C."/>
            <person name="Carter A.T."/>
            <person name="Peck M.W."/>
        </authorList>
    </citation>
    <scope>NUCLEOTIDE SEQUENCE [LARGE SCALE GENOMIC DNA]</scope>
    <source>
        <strain evidence="4 7">1605</strain>
        <strain evidence="5 6">CB-K-33E</strain>
    </source>
</reference>
<dbReference type="InterPro" id="IPR042099">
    <property type="entry name" value="ANL_N_sf"/>
</dbReference>
<gene>
    <name evidence="4" type="ORF">FC774_01905</name>
    <name evidence="5" type="ORF">FDB51_07260</name>
</gene>
<evidence type="ECO:0000259" key="3">
    <source>
        <dbReference type="Pfam" id="PF13193"/>
    </source>
</evidence>
<dbReference type="Gene3D" id="3.30.300.30">
    <property type="match status" value="1"/>
</dbReference>
<evidence type="ECO:0000313" key="7">
    <source>
        <dbReference type="Proteomes" id="UP000476820"/>
    </source>
</evidence>
<organism evidence="5 6">
    <name type="scientific">Clostridium botulinum</name>
    <dbReference type="NCBI Taxonomy" id="1491"/>
    <lineage>
        <taxon>Bacteria</taxon>
        <taxon>Bacillati</taxon>
        <taxon>Bacillota</taxon>
        <taxon>Clostridia</taxon>
        <taxon>Eubacteriales</taxon>
        <taxon>Clostridiaceae</taxon>
        <taxon>Clostridium</taxon>
    </lineage>
</organism>
<accession>A0A6B4FBF8</accession>
<keyword evidence="1" id="KW-0472">Membrane</keyword>
<dbReference type="GO" id="GO:0016878">
    <property type="term" value="F:acid-thiol ligase activity"/>
    <property type="evidence" value="ECO:0007669"/>
    <property type="project" value="UniProtKB-ARBA"/>
</dbReference>
<dbReference type="PANTHER" id="PTHR43767">
    <property type="entry name" value="LONG-CHAIN-FATTY-ACID--COA LIGASE"/>
    <property type="match status" value="1"/>
</dbReference>
<evidence type="ECO:0000313" key="4">
    <source>
        <dbReference type="EMBL" id="NFF86665.1"/>
    </source>
</evidence>
<dbReference type="Pfam" id="PF13193">
    <property type="entry name" value="AMP-binding_C"/>
    <property type="match status" value="1"/>
</dbReference>
<evidence type="ECO:0000313" key="5">
    <source>
        <dbReference type="EMBL" id="NFN34935.1"/>
    </source>
</evidence>
<dbReference type="OrthoDB" id="9778383at2"/>
<dbReference type="InterPro" id="IPR050237">
    <property type="entry name" value="ATP-dep_AMP-bd_enzyme"/>
</dbReference>
<sequence length="523" mass="59279">MIYMKIDINIEELKNSNLGDMPHIWAEKYGDSIAIVDNNRTTYRDFDMKVTKLANIFIKAGLNKADKVIVQLPNSMFFILTCFALFKIGAIPILAVPGLREKEINNIIEFSEPSSYITTETYMGFNFEEMASNIKKDSLIINKLFIDRDLKYELRKNDNVEEIIEHREVMADEIALFILSGGTTRMPKLIPLKHCHLMRHIKLSAKRCKLGKNTVSLIILPLAHKLALYSPGVFATLSVGGRVVIKNNENLEDVFTVINREKVTVTIVVPSLVKMWLEIIENEENLSIHSLKKIISGGETLNNDIARQVEKKLNCDLIQLYGMSEGVCFTTSLNDGIDIRYSCQGKPLSLEDEFKIIDEKDNEVKYGESGELVFKGPYRFEGYLNIQNDNKDIFTEDGFFRTGDRAKVTNDGNIIIEGRIREQINVSGEKVMPSEVESYLREIEGIKDAAVIGIEDDISGERICAFILAESKAINKLFIYKKLDAMNIGKFKYPSQIEIIDSLPHTNIGKVNKKILKLIVSSK</sequence>
<keyword evidence="1" id="KW-0812">Transmembrane</keyword>